<reference evidence="2 3" key="1">
    <citation type="submission" date="2018-07" db="EMBL/GenBank/DDBJ databases">
        <title>Genomic Encyclopedia of Type Strains, Phase III (KMG-III): the genomes of soil and plant-associated and newly described type strains.</title>
        <authorList>
            <person name="Whitman W."/>
        </authorList>
    </citation>
    <scope>NUCLEOTIDE SEQUENCE [LARGE SCALE GENOMIC DNA]</scope>
    <source>
        <strain evidence="2 3">CECT 7946</strain>
    </source>
</reference>
<dbReference type="RefSeq" id="WP_115816225.1">
    <property type="nucleotide sequence ID" value="NZ_QRDV01000001.1"/>
</dbReference>
<accession>A0A3D9HCM9</accession>
<feature type="transmembrane region" description="Helical" evidence="1">
    <location>
        <begin position="121"/>
        <end position="138"/>
    </location>
</feature>
<feature type="transmembrane region" description="Helical" evidence="1">
    <location>
        <begin position="86"/>
        <end position="105"/>
    </location>
</feature>
<keyword evidence="3" id="KW-1185">Reference proteome</keyword>
<proteinExistence type="predicted"/>
<feature type="transmembrane region" description="Helical" evidence="1">
    <location>
        <begin position="50"/>
        <end position="74"/>
    </location>
</feature>
<evidence type="ECO:0000313" key="2">
    <source>
        <dbReference type="EMBL" id="RED47200.1"/>
    </source>
</evidence>
<keyword evidence="1" id="KW-0812">Transmembrane</keyword>
<dbReference type="OrthoDB" id="982493at2"/>
<keyword evidence="1" id="KW-0472">Membrane</keyword>
<evidence type="ECO:0000313" key="3">
    <source>
        <dbReference type="Proteomes" id="UP000256980"/>
    </source>
</evidence>
<keyword evidence="1" id="KW-1133">Transmembrane helix</keyword>
<organism evidence="2 3">
    <name type="scientific">Winogradskyella eximia</name>
    <dbReference type="NCBI Taxonomy" id="262006"/>
    <lineage>
        <taxon>Bacteria</taxon>
        <taxon>Pseudomonadati</taxon>
        <taxon>Bacteroidota</taxon>
        <taxon>Flavobacteriia</taxon>
        <taxon>Flavobacteriales</taxon>
        <taxon>Flavobacteriaceae</taxon>
        <taxon>Winogradskyella</taxon>
    </lineage>
</organism>
<sequence>MNKVVSFLLIVILVLFLILIRAFENDLFYDPYLTFFKNDYLYIDSPRREIAKLVLFTTIRFALNTLISLGILYLSFKDKGIIKFSSLIYAVAYLLLLIPFLYFVINPNQEDYYLFFNVRRFLIQPIGLILLLPAFYYYKLNR</sequence>
<name>A0A3D9HCM9_9FLAO</name>
<dbReference type="Proteomes" id="UP000256980">
    <property type="component" value="Unassembled WGS sequence"/>
</dbReference>
<dbReference type="NCBIfam" id="TIGR04127">
    <property type="entry name" value="flavo_near_exo"/>
    <property type="match status" value="1"/>
</dbReference>
<protein>
    <submittedName>
        <fullName evidence="2">Exosortase F-associated protein</fullName>
    </submittedName>
</protein>
<dbReference type="AlphaFoldDB" id="A0A3D9HCM9"/>
<dbReference type="EMBL" id="QRDV01000001">
    <property type="protein sequence ID" value="RED47200.1"/>
    <property type="molecule type" value="Genomic_DNA"/>
</dbReference>
<evidence type="ECO:0000256" key="1">
    <source>
        <dbReference type="SAM" id="Phobius"/>
    </source>
</evidence>
<gene>
    <name evidence="2" type="ORF">DFQ10_101983</name>
</gene>
<dbReference type="InterPro" id="IPR026414">
    <property type="entry name" value="ExosoTase_F-assoc_memb"/>
</dbReference>
<comment type="caution">
    <text evidence="2">The sequence shown here is derived from an EMBL/GenBank/DDBJ whole genome shotgun (WGS) entry which is preliminary data.</text>
</comment>